<evidence type="ECO:0008006" key="4">
    <source>
        <dbReference type="Google" id="ProtNLM"/>
    </source>
</evidence>
<reference evidence="2 3" key="1">
    <citation type="submission" date="2016-12" db="EMBL/GenBank/DDBJ databases">
        <title>Trade-off between light-utilization and light-protection in marine flavobacteria.</title>
        <authorList>
            <person name="Kumagai Y."/>
            <person name="Yoshizawa S."/>
            <person name="Kogure K."/>
            <person name="Iwasaki W."/>
        </authorList>
    </citation>
    <scope>NUCLEOTIDE SEQUENCE [LARGE SCALE GENOMIC DNA]</scope>
    <source>
        <strain evidence="2 3">ATCC 43844</strain>
    </source>
</reference>
<dbReference type="AlphaFoldDB" id="A0A2S7WXB6"/>
<name>A0A2S7WXB6_9FLAO</name>
<dbReference type="RefSeq" id="WP_105020697.1">
    <property type="nucleotide sequence ID" value="NZ_MSCM01000001.1"/>
</dbReference>
<keyword evidence="1" id="KW-0472">Membrane</keyword>
<dbReference type="PANTHER" id="PTHR39419:SF1">
    <property type="entry name" value="SLL0814 PROTEIN"/>
    <property type="match status" value="1"/>
</dbReference>
<proteinExistence type="predicted"/>
<protein>
    <recommendedName>
        <fullName evidence="4">Carotenoid biosynthesis protein</fullName>
    </recommendedName>
</protein>
<feature type="transmembrane region" description="Helical" evidence="1">
    <location>
        <begin position="63"/>
        <end position="91"/>
    </location>
</feature>
<sequence length="212" mass="24544">MMKKISTENRWIGLLLLFYFFGLLGMSLPQFRDFFLPFTPLNLLLTLLVFYKVNKDFSSNFILLSCIVFFIGYTVEVIGIATGVLFGNYAYGNSLGFKVFETPIVIGVNWLFLALSTYGIVQFFTKKTFWLIILPPLLMTCLDFLVEPVAMKLDFWSWENDTIPLQNYVMWFVTSIFIHGLIHFFRPKINTKISLIIIGSQIVFFGVLNFVL</sequence>
<feature type="transmembrane region" description="Helical" evidence="1">
    <location>
        <begin position="128"/>
        <end position="146"/>
    </location>
</feature>
<feature type="transmembrane region" description="Helical" evidence="1">
    <location>
        <begin position="168"/>
        <end position="186"/>
    </location>
</feature>
<feature type="transmembrane region" description="Helical" evidence="1">
    <location>
        <begin position="12"/>
        <end position="28"/>
    </location>
</feature>
<evidence type="ECO:0000313" key="2">
    <source>
        <dbReference type="EMBL" id="PQJ82126.1"/>
    </source>
</evidence>
<gene>
    <name evidence="2" type="ORF">BTO16_05865</name>
</gene>
<accession>A0A2S7WXB6</accession>
<dbReference type="Proteomes" id="UP000239068">
    <property type="component" value="Unassembled WGS sequence"/>
</dbReference>
<feature type="transmembrane region" description="Helical" evidence="1">
    <location>
        <begin position="193"/>
        <end position="211"/>
    </location>
</feature>
<dbReference type="EMBL" id="MSCM01000001">
    <property type="protein sequence ID" value="PQJ82126.1"/>
    <property type="molecule type" value="Genomic_DNA"/>
</dbReference>
<keyword evidence="1" id="KW-0812">Transmembrane</keyword>
<keyword evidence="1" id="KW-1133">Transmembrane helix</keyword>
<dbReference type="PANTHER" id="PTHR39419">
    <property type="entry name" value="SLL0814 PROTEIN"/>
    <property type="match status" value="1"/>
</dbReference>
<feature type="transmembrane region" description="Helical" evidence="1">
    <location>
        <begin position="103"/>
        <end position="121"/>
    </location>
</feature>
<evidence type="ECO:0000256" key="1">
    <source>
        <dbReference type="SAM" id="Phobius"/>
    </source>
</evidence>
<comment type="caution">
    <text evidence="2">The sequence shown here is derived from an EMBL/GenBank/DDBJ whole genome shotgun (WGS) entry which is preliminary data.</text>
</comment>
<dbReference type="Pfam" id="PF04240">
    <property type="entry name" value="Caroten_synth"/>
    <property type="match status" value="1"/>
</dbReference>
<evidence type="ECO:0000313" key="3">
    <source>
        <dbReference type="Proteomes" id="UP000239068"/>
    </source>
</evidence>
<organism evidence="2 3">
    <name type="scientific">Polaribacter glomeratus</name>
    <dbReference type="NCBI Taxonomy" id="102"/>
    <lineage>
        <taxon>Bacteria</taxon>
        <taxon>Pseudomonadati</taxon>
        <taxon>Bacteroidota</taxon>
        <taxon>Flavobacteriia</taxon>
        <taxon>Flavobacteriales</taxon>
        <taxon>Flavobacteriaceae</taxon>
    </lineage>
</organism>
<dbReference type="OrthoDB" id="9811293at2"/>
<dbReference type="InterPro" id="IPR007354">
    <property type="entry name" value="CruF-like"/>
</dbReference>
<feature type="transmembrane region" description="Helical" evidence="1">
    <location>
        <begin position="34"/>
        <end position="51"/>
    </location>
</feature>
<keyword evidence="3" id="KW-1185">Reference proteome</keyword>